<feature type="compositionally biased region" description="Basic and acidic residues" evidence="1">
    <location>
        <begin position="250"/>
        <end position="260"/>
    </location>
</feature>
<evidence type="ECO:0000256" key="1">
    <source>
        <dbReference type="SAM" id="MobiDB-lite"/>
    </source>
</evidence>
<dbReference type="EMBL" id="CAXAMN010026352">
    <property type="protein sequence ID" value="CAK9102352.1"/>
    <property type="molecule type" value="Genomic_DNA"/>
</dbReference>
<name>A0ABP0RT05_9DINO</name>
<keyword evidence="3" id="KW-1185">Reference proteome</keyword>
<comment type="caution">
    <text evidence="2">The sequence shown here is derived from an EMBL/GenBank/DDBJ whole genome shotgun (WGS) entry which is preliminary data.</text>
</comment>
<organism evidence="2 3">
    <name type="scientific">Durusdinium trenchii</name>
    <dbReference type="NCBI Taxonomy" id="1381693"/>
    <lineage>
        <taxon>Eukaryota</taxon>
        <taxon>Sar</taxon>
        <taxon>Alveolata</taxon>
        <taxon>Dinophyceae</taxon>
        <taxon>Suessiales</taxon>
        <taxon>Symbiodiniaceae</taxon>
        <taxon>Durusdinium</taxon>
    </lineage>
</organism>
<proteinExistence type="predicted"/>
<protein>
    <recommendedName>
        <fullName evidence="4">RNA-dependent RNA polymerase</fullName>
    </recommendedName>
</protein>
<dbReference type="Proteomes" id="UP001642484">
    <property type="component" value="Unassembled WGS sequence"/>
</dbReference>
<reference evidence="2 3" key="1">
    <citation type="submission" date="2024-02" db="EMBL/GenBank/DDBJ databases">
        <authorList>
            <person name="Chen Y."/>
            <person name="Shah S."/>
            <person name="Dougan E. K."/>
            <person name="Thang M."/>
            <person name="Chan C."/>
        </authorList>
    </citation>
    <scope>NUCLEOTIDE SEQUENCE [LARGE SCALE GENOMIC DNA]</scope>
</reference>
<evidence type="ECO:0000313" key="2">
    <source>
        <dbReference type="EMBL" id="CAK9102352.1"/>
    </source>
</evidence>
<accession>A0ABP0RT05</accession>
<sequence>WLASNGKFNRCQLGHYAELQADDHLQAEIKRSVKRKAIIAQQRVEEHPIISKPELCEQCLAVLAKPGEDNLQEKLFHSLLQAAKRDTTICGLIRRCGFNALHKFTKFRVTEAAQLILLHCSTFLSDMDKGLRQGLAKCIQSGNSTQWKETLEDYARVYENFPLYQNLLDSKECFDAMTLLGEMKKDLEQALIEASKMKSCVQIGRKESSVLGKQAVQIKRKISELSSQGDSTAERALEKLNTDEAMSARGRKETKSNARAKEKRRLAARPRYKRKTGDGLTLIKKRVRWALKNQSLISGSLDKAIQEQFPEYQSRRFSHWRRQYYQERWEDLPEAVAARALQVPNKFRCHGSRGPNAKHYQLPPEVEDVVTKQLDKLSKGENSTMQRTEHITHRDLAHTVQWVCTAVNSAIDEEKIAADGKNQELLRKFTEPRGSVSFDDVVNNFEQAPARIKARDWKGFAKKIAAKTRYSKQATNSCGNFLPYSDPQMEEKGKGRFYLHRNEQGGHFMHTESTVIMFHHLLKDCFDLRREKYQLHGRMGMLVADAFTGNFSAKEGGADFERHLVSFGCTNLAQLLME</sequence>
<feature type="non-terminal residue" evidence="2">
    <location>
        <position position="1"/>
    </location>
</feature>
<feature type="region of interest" description="Disordered" evidence="1">
    <location>
        <begin position="238"/>
        <end position="266"/>
    </location>
</feature>
<evidence type="ECO:0008006" key="4">
    <source>
        <dbReference type="Google" id="ProtNLM"/>
    </source>
</evidence>
<gene>
    <name evidence="2" type="ORF">CCMP2556_LOCUS48167</name>
</gene>
<evidence type="ECO:0000313" key="3">
    <source>
        <dbReference type="Proteomes" id="UP001642484"/>
    </source>
</evidence>